<dbReference type="FunFam" id="1.10.10.10:FF:000056">
    <property type="entry name" value="IclR family transcriptional regulator"/>
    <property type="match status" value="1"/>
</dbReference>
<dbReference type="GO" id="GO:0003677">
    <property type="term" value="F:DNA binding"/>
    <property type="evidence" value="ECO:0007669"/>
    <property type="project" value="UniProtKB-KW"/>
</dbReference>
<dbReference type="Gene3D" id="1.10.10.10">
    <property type="entry name" value="Winged helix-like DNA-binding domain superfamily/Winged helix DNA-binding domain"/>
    <property type="match status" value="1"/>
</dbReference>
<reference evidence="9 10" key="1">
    <citation type="journal article" date="2010" name="Stand. Genomic Sci.">
        <title>Complete genome sequence of Conexibacter woesei type strain (ID131577).</title>
        <authorList>
            <person name="Pukall R."/>
            <person name="Lapidus A."/>
            <person name="Glavina Del Rio T."/>
            <person name="Copeland A."/>
            <person name="Tice H."/>
            <person name="Cheng J.-F."/>
            <person name="Lucas S."/>
            <person name="Chen F."/>
            <person name="Nolan M."/>
            <person name="Bruce D."/>
            <person name="Goodwin L."/>
            <person name="Pitluck S."/>
            <person name="Mavromatis K."/>
            <person name="Ivanova N."/>
            <person name="Ovchinnikova G."/>
            <person name="Pati A."/>
            <person name="Chen A."/>
            <person name="Palaniappan K."/>
            <person name="Land M."/>
            <person name="Hauser L."/>
            <person name="Chang Y.-J."/>
            <person name="Jeffries C.D."/>
            <person name="Chain P."/>
            <person name="Meincke L."/>
            <person name="Sims D."/>
            <person name="Brettin T."/>
            <person name="Detter J.C."/>
            <person name="Rohde M."/>
            <person name="Goeker M."/>
            <person name="Bristow J."/>
            <person name="Eisen J.A."/>
            <person name="Markowitz V."/>
            <person name="Kyrpides N.C."/>
            <person name="Klenk H.-P."/>
            <person name="Hugenholtz P."/>
        </authorList>
    </citation>
    <scope>NUCLEOTIDE SEQUENCE [LARGE SCALE GENOMIC DNA]</scope>
    <source>
        <strain evidence="10">DSM 14684 / CIP 108061 / JCM 11494 / NBRC 100937 / ID131577</strain>
    </source>
</reference>
<reference evidence="10" key="2">
    <citation type="submission" date="2010-01" db="EMBL/GenBank/DDBJ databases">
        <title>The complete genome of Conexibacter woesei DSM 14684.</title>
        <authorList>
            <consortium name="US DOE Joint Genome Institute (JGI-PGF)"/>
            <person name="Lucas S."/>
            <person name="Copeland A."/>
            <person name="Lapidus A."/>
            <person name="Glavina del Rio T."/>
            <person name="Dalin E."/>
            <person name="Tice H."/>
            <person name="Bruce D."/>
            <person name="Goodwin L."/>
            <person name="Pitluck S."/>
            <person name="Kyrpides N."/>
            <person name="Mavromatis K."/>
            <person name="Ivanova N."/>
            <person name="Mikhailova N."/>
            <person name="Chertkov O."/>
            <person name="Brettin T."/>
            <person name="Detter J.C."/>
            <person name="Han C."/>
            <person name="Larimer F."/>
            <person name="Land M."/>
            <person name="Hauser L."/>
            <person name="Markowitz V."/>
            <person name="Cheng J.-F."/>
            <person name="Hugenholtz P."/>
            <person name="Woyke T."/>
            <person name="Wu D."/>
            <person name="Pukall R."/>
            <person name="Steenblock K."/>
            <person name="Schneider S."/>
            <person name="Klenk H.-P."/>
            <person name="Eisen J.A."/>
        </authorList>
    </citation>
    <scope>NUCLEOTIDE SEQUENCE [LARGE SCALE GENOMIC DNA]</scope>
    <source>
        <strain evidence="10">DSM 14684 / CIP 108061 / JCM 11494 / NBRC 100937 / ID131577</strain>
    </source>
</reference>
<dbReference type="PROSITE" id="PS51077">
    <property type="entry name" value="HTH_ICLR"/>
    <property type="match status" value="1"/>
</dbReference>
<keyword evidence="2" id="KW-0238">DNA-binding</keyword>
<dbReference type="InterPro" id="IPR029016">
    <property type="entry name" value="GAF-like_dom_sf"/>
</dbReference>
<dbReference type="PROSITE" id="PS51078">
    <property type="entry name" value="ICLR_ED"/>
    <property type="match status" value="1"/>
</dbReference>
<comment type="function">
    <text evidence="4">May be an activator protein for the gylABX operon.</text>
</comment>
<dbReference type="STRING" id="469383.Cwoe_4893"/>
<dbReference type="Gene3D" id="3.30.450.40">
    <property type="match status" value="1"/>
</dbReference>
<evidence type="ECO:0000259" key="7">
    <source>
        <dbReference type="PROSITE" id="PS51077"/>
    </source>
</evidence>
<dbReference type="GO" id="GO:0045892">
    <property type="term" value="P:negative regulation of DNA-templated transcription"/>
    <property type="evidence" value="ECO:0007669"/>
    <property type="project" value="TreeGrafter"/>
</dbReference>
<dbReference type="Proteomes" id="UP000008229">
    <property type="component" value="Chromosome"/>
</dbReference>
<dbReference type="KEGG" id="cwo:Cwoe_4893"/>
<keyword evidence="3" id="KW-0804">Transcription</keyword>
<dbReference type="GO" id="GO:0003700">
    <property type="term" value="F:DNA-binding transcription factor activity"/>
    <property type="evidence" value="ECO:0007669"/>
    <property type="project" value="TreeGrafter"/>
</dbReference>
<dbReference type="SUPFAM" id="SSF46785">
    <property type="entry name" value="Winged helix' DNA-binding domain"/>
    <property type="match status" value="1"/>
</dbReference>
<dbReference type="PANTHER" id="PTHR30136">
    <property type="entry name" value="HELIX-TURN-HELIX TRANSCRIPTIONAL REGULATOR, ICLR FAMILY"/>
    <property type="match status" value="1"/>
</dbReference>
<evidence type="ECO:0000256" key="6">
    <source>
        <dbReference type="SAM" id="MobiDB-lite"/>
    </source>
</evidence>
<dbReference type="eggNOG" id="COG1414">
    <property type="taxonomic scope" value="Bacteria"/>
</dbReference>
<proteinExistence type="predicted"/>
<dbReference type="InterPro" id="IPR036390">
    <property type="entry name" value="WH_DNA-bd_sf"/>
</dbReference>
<evidence type="ECO:0000313" key="9">
    <source>
        <dbReference type="EMBL" id="ADB53305.1"/>
    </source>
</evidence>
<dbReference type="SMART" id="SM00346">
    <property type="entry name" value="HTH_ICLR"/>
    <property type="match status" value="1"/>
</dbReference>
<dbReference type="SUPFAM" id="SSF55781">
    <property type="entry name" value="GAF domain-like"/>
    <property type="match status" value="1"/>
</dbReference>
<evidence type="ECO:0000256" key="5">
    <source>
        <dbReference type="ARBA" id="ARBA00070406"/>
    </source>
</evidence>
<dbReference type="InterPro" id="IPR036388">
    <property type="entry name" value="WH-like_DNA-bd_sf"/>
</dbReference>
<organism evidence="9 10">
    <name type="scientific">Conexibacter woesei (strain DSM 14684 / CCUG 47730 / CIP 108061 / JCM 11494 / NBRC 100937 / ID131577)</name>
    <dbReference type="NCBI Taxonomy" id="469383"/>
    <lineage>
        <taxon>Bacteria</taxon>
        <taxon>Bacillati</taxon>
        <taxon>Actinomycetota</taxon>
        <taxon>Thermoleophilia</taxon>
        <taxon>Solirubrobacterales</taxon>
        <taxon>Conexibacteraceae</taxon>
        <taxon>Conexibacter</taxon>
    </lineage>
</organism>
<dbReference type="OrthoDB" id="8479143at2"/>
<dbReference type="Pfam" id="PF09339">
    <property type="entry name" value="HTH_IclR"/>
    <property type="match status" value="1"/>
</dbReference>
<gene>
    <name evidence="9" type="ordered locus">Cwoe_4893</name>
</gene>
<evidence type="ECO:0000256" key="4">
    <source>
        <dbReference type="ARBA" id="ARBA00058938"/>
    </source>
</evidence>
<evidence type="ECO:0000313" key="10">
    <source>
        <dbReference type="Proteomes" id="UP000008229"/>
    </source>
</evidence>
<evidence type="ECO:0000256" key="2">
    <source>
        <dbReference type="ARBA" id="ARBA00023125"/>
    </source>
</evidence>
<protein>
    <recommendedName>
        <fullName evidence="5">Glycerol operon regulatory protein</fullName>
    </recommendedName>
</protein>
<dbReference type="InterPro" id="IPR050707">
    <property type="entry name" value="HTH_MetabolicPath_Reg"/>
</dbReference>
<evidence type="ECO:0000256" key="3">
    <source>
        <dbReference type="ARBA" id="ARBA00023163"/>
    </source>
</evidence>
<evidence type="ECO:0000259" key="8">
    <source>
        <dbReference type="PROSITE" id="PS51078"/>
    </source>
</evidence>
<keyword evidence="1" id="KW-0805">Transcription regulation</keyword>
<dbReference type="AlphaFoldDB" id="D3FBB3"/>
<feature type="domain" description="IclR-ED" evidence="8">
    <location>
        <begin position="70"/>
        <end position="256"/>
    </location>
</feature>
<dbReference type="InterPro" id="IPR005471">
    <property type="entry name" value="Tscrpt_reg_IclR_N"/>
</dbReference>
<feature type="domain" description="HTH iclR-type" evidence="7">
    <location>
        <begin position="7"/>
        <end position="69"/>
    </location>
</feature>
<dbReference type="InterPro" id="IPR014757">
    <property type="entry name" value="Tscrpt_reg_IclR_C"/>
</dbReference>
<keyword evidence="10" id="KW-1185">Reference proteome</keyword>
<name>D3FBB3_CONWI</name>
<dbReference type="RefSeq" id="WP_012936356.1">
    <property type="nucleotide sequence ID" value="NC_013739.1"/>
</dbReference>
<accession>D3FBB3</accession>
<evidence type="ECO:0000256" key="1">
    <source>
        <dbReference type="ARBA" id="ARBA00023015"/>
    </source>
</evidence>
<dbReference type="Pfam" id="PF01614">
    <property type="entry name" value="IclR_C"/>
    <property type="match status" value="1"/>
</dbReference>
<feature type="region of interest" description="Disordered" evidence="6">
    <location>
        <begin position="242"/>
        <end position="262"/>
    </location>
</feature>
<dbReference type="PANTHER" id="PTHR30136:SF24">
    <property type="entry name" value="HTH-TYPE TRANSCRIPTIONAL REPRESSOR ALLR"/>
    <property type="match status" value="1"/>
</dbReference>
<dbReference type="EMBL" id="CP001854">
    <property type="protein sequence ID" value="ADB53305.1"/>
    <property type="molecule type" value="Genomic_DNA"/>
</dbReference>
<sequence>MADSGGHESVDRALRVIEQLGTSGSGYTLEELAEATAVPKSTLHRTLAALKARGYAAQPRAGGVYTLGPQLLAVAFGFYERLDVRGLIHPLLVRARDAFGETVHMGVLAGGDVVYLDKVESLKPLKMTSVIGGRNPAHATAVGKALLAWTHPFEHELTEWIETYGPLTARTPDTIVEPERLHAALREVRGRGWAMEYEESEPGVRCVAVPIFLGRSEPAAAISVAGPKQRLTDRQVREIAPRLRDLAGEAFGPPRRPSRTKA</sequence>
<dbReference type="HOGENOM" id="CLU_062618_7_1_11"/>